<dbReference type="SUPFAM" id="SSF53448">
    <property type="entry name" value="Nucleotide-diphospho-sugar transferases"/>
    <property type="match status" value="1"/>
</dbReference>
<dbReference type="CDD" id="cd04194">
    <property type="entry name" value="GT8_A4GalT_like"/>
    <property type="match status" value="1"/>
</dbReference>
<accession>A0A7M1NB64</accession>
<dbReference type="AlphaFoldDB" id="A0A7M1NB64"/>
<protein>
    <submittedName>
        <fullName evidence="4">Glycosyltransferase family 8 protein</fullName>
    </submittedName>
</protein>
<keyword evidence="2 4" id="KW-0808">Transferase</keyword>
<dbReference type="RefSeq" id="WP_197544126.1">
    <property type="nucleotide sequence ID" value="NZ_CP063112.1"/>
</dbReference>
<dbReference type="GO" id="GO:0046872">
    <property type="term" value="F:metal ion binding"/>
    <property type="evidence" value="ECO:0007669"/>
    <property type="project" value="UniProtKB-KW"/>
</dbReference>
<dbReference type="Pfam" id="PF01501">
    <property type="entry name" value="Glyco_transf_8"/>
    <property type="match status" value="1"/>
</dbReference>
<dbReference type="PANTHER" id="PTHR13778:SF47">
    <property type="entry name" value="LIPOPOLYSACCHARIDE 1,3-GALACTOSYLTRANSFERASE"/>
    <property type="match status" value="1"/>
</dbReference>
<evidence type="ECO:0000313" key="4">
    <source>
        <dbReference type="EMBL" id="QOR18097.1"/>
    </source>
</evidence>
<dbReference type="PANTHER" id="PTHR13778">
    <property type="entry name" value="GLYCOSYLTRANSFERASE 8 DOMAIN-CONTAINING PROTEIN"/>
    <property type="match status" value="1"/>
</dbReference>
<dbReference type="Gene3D" id="3.90.550.10">
    <property type="entry name" value="Spore Coat Polysaccharide Biosynthesis Protein SpsA, Chain A"/>
    <property type="match status" value="1"/>
</dbReference>
<name>A0A7M1NB64_HAEPA</name>
<evidence type="ECO:0000256" key="2">
    <source>
        <dbReference type="ARBA" id="ARBA00022679"/>
    </source>
</evidence>
<organism evidence="4 5">
    <name type="scientific">Haemophilus parainfluenzae</name>
    <dbReference type="NCBI Taxonomy" id="729"/>
    <lineage>
        <taxon>Bacteria</taxon>
        <taxon>Pseudomonadati</taxon>
        <taxon>Pseudomonadota</taxon>
        <taxon>Gammaproteobacteria</taxon>
        <taxon>Pasteurellales</taxon>
        <taxon>Pasteurellaceae</taxon>
        <taxon>Haemophilus</taxon>
    </lineage>
</organism>
<sequence length="278" mass="32564">MTTSEKINIAFAIDAKYTPHLEALLKSICYYNKHVNFYVLHNDIPTEWFEGIRCKLEKMGHNLFSIHISDDIFKDYKTLEHISSSSSYYRLMIPKLINQDRVLYLDADIIVNGPLSDFYYSDLNGAPVGVVKDYGMGEHFPFPYLDASVSKKYFNSGVLLIDCVKWRNEGLVDTLLQTVEEYGDQVLYGDQCILNIVLREKAKYYSFTENAQVQYIEAIKNRHNIKSISLDATPTIIHYAAKHKPWDNQNPALFEREKYWFFRHLDWSYLIMRPNKIL</sequence>
<keyword evidence="1" id="KW-0328">Glycosyltransferase</keyword>
<evidence type="ECO:0000256" key="1">
    <source>
        <dbReference type="ARBA" id="ARBA00022676"/>
    </source>
</evidence>
<dbReference type="InterPro" id="IPR002495">
    <property type="entry name" value="Glyco_trans_8"/>
</dbReference>
<evidence type="ECO:0000313" key="5">
    <source>
        <dbReference type="Proteomes" id="UP000595009"/>
    </source>
</evidence>
<dbReference type="Proteomes" id="UP000595009">
    <property type="component" value="Chromosome"/>
</dbReference>
<dbReference type="GO" id="GO:0016757">
    <property type="term" value="F:glycosyltransferase activity"/>
    <property type="evidence" value="ECO:0007669"/>
    <property type="project" value="UniProtKB-KW"/>
</dbReference>
<dbReference type="EMBL" id="CP063120">
    <property type="protein sequence ID" value="QOR18097.1"/>
    <property type="molecule type" value="Genomic_DNA"/>
</dbReference>
<reference evidence="4 5" key="1">
    <citation type="submission" date="2020-10" db="EMBL/GenBank/DDBJ databases">
        <title>Genomic diversity and antimicrobial resistance of Haemophilus colonising the airways of young children with cystic fibrosis.</title>
        <authorList>
            <person name="Watts S.C."/>
            <person name="Judd L.M."/>
            <person name="Carzino R."/>
            <person name="Ranganathan S."/>
            <person name="Holt K.E."/>
        </authorList>
    </citation>
    <scope>NUCLEOTIDE SEQUENCE [LARGE SCALE GENOMIC DNA]</scope>
    <source>
        <strain evidence="4 5">M1C137_2</strain>
    </source>
</reference>
<dbReference type="InterPro" id="IPR050748">
    <property type="entry name" value="Glycosyltrans_8_dom-fam"/>
</dbReference>
<proteinExistence type="predicted"/>
<dbReference type="InterPro" id="IPR029044">
    <property type="entry name" value="Nucleotide-diphossugar_trans"/>
</dbReference>
<keyword evidence="3" id="KW-0479">Metal-binding</keyword>
<evidence type="ECO:0000256" key="3">
    <source>
        <dbReference type="ARBA" id="ARBA00022723"/>
    </source>
</evidence>
<gene>
    <name evidence="4" type="ORF">INP94_04260</name>
</gene>